<keyword evidence="3" id="KW-1185">Reference proteome</keyword>
<accession>A0ABV9XFA1</accession>
<sequence>MTWTFPDRTATAPAQILGSFSPASGSWLWDGRTGASSPGRAAPPGASGTGRPGPDPSRSSRSAWSP</sequence>
<protein>
    <submittedName>
        <fullName evidence="2">DUF6882 domain-containing protein</fullName>
    </submittedName>
</protein>
<organism evidence="2 3">
    <name type="scientific">Streptomyces coeruleoprunus</name>
    <dbReference type="NCBI Taxonomy" id="285563"/>
    <lineage>
        <taxon>Bacteria</taxon>
        <taxon>Bacillati</taxon>
        <taxon>Actinomycetota</taxon>
        <taxon>Actinomycetes</taxon>
        <taxon>Kitasatosporales</taxon>
        <taxon>Streptomycetaceae</taxon>
        <taxon>Streptomyces</taxon>
    </lineage>
</organism>
<evidence type="ECO:0000256" key="1">
    <source>
        <dbReference type="SAM" id="MobiDB-lite"/>
    </source>
</evidence>
<dbReference type="RefSeq" id="WP_345693804.1">
    <property type="nucleotide sequence ID" value="NZ_BAABIT010000001.1"/>
</dbReference>
<feature type="region of interest" description="Disordered" evidence="1">
    <location>
        <begin position="1"/>
        <end position="66"/>
    </location>
</feature>
<evidence type="ECO:0000313" key="3">
    <source>
        <dbReference type="Proteomes" id="UP001595829"/>
    </source>
</evidence>
<dbReference type="Pfam" id="PF21813">
    <property type="entry name" value="DUF6882"/>
    <property type="match status" value="1"/>
</dbReference>
<gene>
    <name evidence="2" type="ORF">ACFPM3_18520</name>
</gene>
<proteinExistence type="predicted"/>
<feature type="compositionally biased region" description="Low complexity" evidence="1">
    <location>
        <begin position="33"/>
        <end position="46"/>
    </location>
</feature>
<name>A0ABV9XFA1_9ACTN</name>
<comment type="caution">
    <text evidence="2">The sequence shown here is derived from an EMBL/GenBank/DDBJ whole genome shotgun (WGS) entry which is preliminary data.</text>
</comment>
<dbReference type="InterPro" id="IPR049249">
    <property type="entry name" value="DUF6882"/>
</dbReference>
<dbReference type="Proteomes" id="UP001595829">
    <property type="component" value="Unassembled WGS sequence"/>
</dbReference>
<feature type="compositionally biased region" description="Low complexity" evidence="1">
    <location>
        <begin position="56"/>
        <end position="66"/>
    </location>
</feature>
<evidence type="ECO:0000313" key="2">
    <source>
        <dbReference type="EMBL" id="MFC5024124.1"/>
    </source>
</evidence>
<reference evidence="3" key="1">
    <citation type="journal article" date="2019" name="Int. J. Syst. Evol. Microbiol.">
        <title>The Global Catalogue of Microorganisms (GCM) 10K type strain sequencing project: providing services to taxonomists for standard genome sequencing and annotation.</title>
        <authorList>
            <consortium name="The Broad Institute Genomics Platform"/>
            <consortium name="The Broad Institute Genome Sequencing Center for Infectious Disease"/>
            <person name="Wu L."/>
            <person name="Ma J."/>
        </authorList>
    </citation>
    <scope>NUCLEOTIDE SEQUENCE [LARGE SCALE GENOMIC DNA]</scope>
    <source>
        <strain evidence="3">CGMCC 4.1648</strain>
    </source>
</reference>
<dbReference type="EMBL" id="JBHSJD010000014">
    <property type="protein sequence ID" value="MFC5024124.1"/>
    <property type="molecule type" value="Genomic_DNA"/>
</dbReference>